<evidence type="ECO:0000313" key="3">
    <source>
        <dbReference type="EMBL" id="OGY52135.1"/>
    </source>
</evidence>
<comment type="caution">
    <text evidence="3">The sequence shown here is derived from an EMBL/GenBank/DDBJ whole genome shotgun (WGS) entry which is preliminary data.</text>
</comment>
<evidence type="ECO:0000259" key="2">
    <source>
        <dbReference type="Pfam" id="PF02775"/>
    </source>
</evidence>
<organism evidence="3 4">
    <name type="scientific">Candidatus Buchananbacteria bacterium RIFCSPLOWO2_01_FULL_39_33</name>
    <dbReference type="NCBI Taxonomy" id="1797543"/>
    <lineage>
        <taxon>Bacteria</taxon>
        <taxon>Candidatus Buchananiibacteriota</taxon>
    </lineage>
</organism>
<dbReference type="CDD" id="cd03376">
    <property type="entry name" value="TPP_PFOR_porB_like"/>
    <property type="match status" value="1"/>
</dbReference>
<dbReference type="PANTHER" id="PTHR42897">
    <property type="entry name" value="PYRUVATE SYNTHASE SUBUNIT PORB"/>
    <property type="match status" value="1"/>
</dbReference>
<reference evidence="3 4" key="1">
    <citation type="journal article" date="2016" name="Nat. Commun.">
        <title>Thousands of microbial genomes shed light on interconnected biogeochemical processes in an aquifer system.</title>
        <authorList>
            <person name="Anantharaman K."/>
            <person name="Brown C.T."/>
            <person name="Hug L.A."/>
            <person name="Sharon I."/>
            <person name="Castelle C.J."/>
            <person name="Probst A.J."/>
            <person name="Thomas B.C."/>
            <person name="Singh A."/>
            <person name="Wilkins M.J."/>
            <person name="Karaoz U."/>
            <person name="Brodie E.L."/>
            <person name="Williams K.H."/>
            <person name="Hubbard S.S."/>
            <person name="Banfield J.F."/>
        </authorList>
    </citation>
    <scope>NUCLEOTIDE SEQUENCE [LARGE SCALE GENOMIC DNA]</scope>
</reference>
<dbReference type="SUPFAM" id="SSF52518">
    <property type="entry name" value="Thiamin diphosphate-binding fold (THDP-binding)"/>
    <property type="match status" value="1"/>
</dbReference>
<dbReference type="InterPro" id="IPR029061">
    <property type="entry name" value="THDP-binding"/>
</dbReference>
<proteinExistence type="predicted"/>
<keyword evidence="1" id="KW-0560">Oxidoreductase</keyword>
<accession>A0A1G1YIG9</accession>
<dbReference type="GO" id="GO:0030976">
    <property type="term" value="F:thiamine pyrophosphate binding"/>
    <property type="evidence" value="ECO:0007669"/>
    <property type="project" value="InterPro"/>
</dbReference>
<gene>
    <name evidence="3" type="ORF">A3A02_00820</name>
</gene>
<dbReference type="Pfam" id="PF02775">
    <property type="entry name" value="TPP_enzyme_C"/>
    <property type="match status" value="1"/>
</dbReference>
<feature type="domain" description="Thiamine pyrophosphate enzyme TPP-binding" evidence="2">
    <location>
        <begin position="50"/>
        <end position="212"/>
    </location>
</feature>
<evidence type="ECO:0000313" key="4">
    <source>
        <dbReference type="Proteomes" id="UP000177376"/>
    </source>
</evidence>
<dbReference type="InterPro" id="IPR011766">
    <property type="entry name" value="TPP_enzyme_TPP-bd"/>
</dbReference>
<name>A0A1G1YIG9_9BACT</name>
<dbReference type="Gene3D" id="3.40.50.970">
    <property type="match status" value="2"/>
</dbReference>
<dbReference type="GO" id="GO:0016491">
    <property type="term" value="F:oxidoreductase activity"/>
    <property type="evidence" value="ECO:0007669"/>
    <property type="project" value="UniProtKB-KW"/>
</dbReference>
<evidence type="ECO:0000256" key="1">
    <source>
        <dbReference type="ARBA" id="ARBA00023002"/>
    </source>
</evidence>
<dbReference type="InterPro" id="IPR051479">
    <property type="entry name" value="PorB-like"/>
</dbReference>
<dbReference type="PANTHER" id="PTHR42897:SF2">
    <property type="entry name" value="PYRUVATE SYNTHASE SUBUNIT PORB"/>
    <property type="match status" value="1"/>
</dbReference>
<dbReference type="AlphaFoldDB" id="A0A1G1YIG9"/>
<keyword evidence="3" id="KW-0670">Pyruvate</keyword>
<sequence>MPQDIKTKYKSPLSHLLNPGHTACAGCGMIVAARLVLDAAGPNTIVTNATGCSEVTTTQYPMTSYKQPWIHSLFENPAAVASGILAALKVKGLADKINVIAIGGDGATFDIGLVHISGMWERGENILYVCYDNEAYQNTGYQSSGATPLAAATSTTPAGNKSWGSDLPKKDMIRIALAHNLPYVATATTGYPLDIIAKTKKALSIKGPKYLQIYTPCVPGWGIEPKDTLSTSQLAVQSGFYPIVEYVNGELIKAQKITKKVPVENFLKLQKRFKHLFKSPEGQKEIAKIQALAEKNIRDFNLL</sequence>
<dbReference type="EMBL" id="MHIM01000024">
    <property type="protein sequence ID" value="OGY52135.1"/>
    <property type="molecule type" value="Genomic_DNA"/>
</dbReference>
<protein>
    <submittedName>
        <fullName evidence="3">Pyruvate ferredoxin oxidoreductase</fullName>
    </submittedName>
</protein>
<dbReference type="Proteomes" id="UP000177376">
    <property type="component" value="Unassembled WGS sequence"/>
</dbReference>